<dbReference type="EMBL" id="MU128909">
    <property type="protein sequence ID" value="KAF9521071.1"/>
    <property type="molecule type" value="Genomic_DNA"/>
</dbReference>
<evidence type="ECO:0008006" key="4">
    <source>
        <dbReference type="Google" id="ProtNLM"/>
    </source>
</evidence>
<feature type="chain" id="PRO_5040429691" description="Secreted protein" evidence="1">
    <location>
        <begin position="17"/>
        <end position="96"/>
    </location>
</feature>
<evidence type="ECO:0000313" key="3">
    <source>
        <dbReference type="Proteomes" id="UP000886523"/>
    </source>
</evidence>
<keyword evidence="1" id="KW-0732">Signal</keyword>
<reference evidence="2" key="1">
    <citation type="journal article" date="2020" name="Nat. Commun.">
        <title>Large-scale genome sequencing of mycorrhizal fungi provides insights into the early evolution of symbiotic traits.</title>
        <authorList>
            <person name="Miyauchi S."/>
            <person name="Kiss E."/>
            <person name="Kuo A."/>
            <person name="Drula E."/>
            <person name="Kohler A."/>
            <person name="Sanchez-Garcia M."/>
            <person name="Morin E."/>
            <person name="Andreopoulos B."/>
            <person name="Barry K.W."/>
            <person name="Bonito G."/>
            <person name="Buee M."/>
            <person name="Carver A."/>
            <person name="Chen C."/>
            <person name="Cichocki N."/>
            <person name="Clum A."/>
            <person name="Culley D."/>
            <person name="Crous P.W."/>
            <person name="Fauchery L."/>
            <person name="Girlanda M."/>
            <person name="Hayes R.D."/>
            <person name="Keri Z."/>
            <person name="LaButti K."/>
            <person name="Lipzen A."/>
            <person name="Lombard V."/>
            <person name="Magnuson J."/>
            <person name="Maillard F."/>
            <person name="Murat C."/>
            <person name="Nolan M."/>
            <person name="Ohm R.A."/>
            <person name="Pangilinan J."/>
            <person name="Pereira M.F."/>
            <person name="Perotto S."/>
            <person name="Peter M."/>
            <person name="Pfister S."/>
            <person name="Riley R."/>
            <person name="Sitrit Y."/>
            <person name="Stielow J.B."/>
            <person name="Szollosi G."/>
            <person name="Zifcakova L."/>
            <person name="Stursova M."/>
            <person name="Spatafora J.W."/>
            <person name="Tedersoo L."/>
            <person name="Vaario L.M."/>
            <person name="Yamada A."/>
            <person name="Yan M."/>
            <person name="Wang P."/>
            <person name="Xu J."/>
            <person name="Bruns T."/>
            <person name="Baldrian P."/>
            <person name="Vilgalys R."/>
            <person name="Dunand C."/>
            <person name="Henrissat B."/>
            <person name="Grigoriev I.V."/>
            <person name="Hibbett D."/>
            <person name="Nagy L.G."/>
            <person name="Martin F.M."/>
        </authorList>
    </citation>
    <scope>NUCLEOTIDE SEQUENCE</scope>
    <source>
        <strain evidence="2">UP504</strain>
    </source>
</reference>
<accession>A0A9P6BDR5</accession>
<name>A0A9P6BDR5_9AGAM</name>
<gene>
    <name evidence="2" type="ORF">BS47DRAFT_1335151</name>
</gene>
<protein>
    <recommendedName>
        <fullName evidence="4">Secreted protein</fullName>
    </recommendedName>
</protein>
<sequence>MLLATFLRRTCSLGLSCPLFVRTYALAAGKSCVLPLGDRNGLFGRLSFVLRTVVHKVNPSANTCGPHSFFHLPTFPRRPCGPCKALETQSLLIISL</sequence>
<evidence type="ECO:0000313" key="2">
    <source>
        <dbReference type="EMBL" id="KAF9521071.1"/>
    </source>
</evidence>
<proteinExistence type="predicted"/>
<dbReference type="Proteomes" id="UP000886523">
    <property type="component" value="Unassembled WGS sequence"/>
</dbReference>
<keyword evidence="3" id="KW-1185">Reference proteome</keyword>
<evidence type="ECO:0000256" key="1">
    <source>
        <dbReference type="SAM" id="SignalP"/>
    </source>
</evidence>
<organism evidence="2 3">
    <name type="scientific">Hydnum rufescens UP504</name>
    <dbReference type="NCBI Taxonomy" id="1448309"/>
    <lineage>
        <taxon>Eukaryota</taxon>
        <taxon>Fungi</taxon>
        <taxon>Dikarya</taxon>
        <taxon>Basidiomycota</taxon>
        <taxon>Agaricomycotina</taxon>
        <taxon>Agaricomycetes</taxon>
        <taxon>Cantharellales</taxon>
        <taxon>Hydnaceae</taxon>
        <taxon>Hydnum</taxon>
    </lineage>
</organism>
<feature type="signal peptide" evidence="1">
    <location>
        <begin position="1"/>
        <end position="16"/>
    </location>
</feature>
<comment type="caution">
    <text evidence="2">The sequence shown here is derived from an EMBL/GenBank/DDBJ whole genome shotgun (WGS) entry which is preliminary data.</text>
</comment>
<dbReference type="AlphaFoldDB" id="A0A9P6BDR5"/>